<dbReference type="GO" id="GO:0022857">
    <property type="term" value="F:transmembrane transporter activity"/>
    <property type="evidence" value="ECO:0000318"/>
    <property type="project" value="GO_Central"/>
</dbReference>
<feature type="transmembrane region" description="Helical" evidence="6">
    <location>
        <begin position="269"/>
        <end position="288"/>
    </location>
</feature>
<feature type="transmembrane region" description="Helical" evidence="6">
    <location>
        <begin position="155"/>
        <end position="175"/>
    </location>
</feature>
<evidence type="ECO:0000256" key="4">
    <source>
        <dbReference type="ARBA" id="ARBA00022989"/>
    </source>
</evidence>
<dbReference type="Pfam" id="PF07690">
    <property type="entry name" value="MFS_1"/>
    <property type="match status" value="1"/>
</dbReference>
<dbReference type="Proteomes" id="UP000000305">
    <property type="component" value="Unassembled WGS sequence"/>
</dbReference>
<evidence type="ECO:0000259" key="7">
    <source>
        <dbReference type="PROSITE" id="PS50850"/>
    </source>
</evidence>
<dbReference type="PANTHER" id="PTHR23510">
    <property type="entry name" value="INNER MEMBRANE TRANSPORT PROTEIN YAJR"/>
    <property type="match status" value="1"/>
</dbReference>
<feature type="transmembrane region" description="Helical" evidence="6">
    <location>
        <begin position="93"/>
        <end position="115"/>
    </location>
</feature>
<dbReference type="HOGENOM" id="CLU_027024_2_0_1"/>
<dbReference type="AlphaFoldDB" id="E9GP60"/>
<keyword evidence="4 6" id="KW-1133">Transmembrane helix</keyword>
<dbReference type="GO" id="GO:0012505">
    <property type="term" value="C:endomembrane system"/>
    <property type="evidence" value="ECO:0007669"/>
    <property type="project" value="UniProtKB-SubCell"/>
</dbReference>
<accession>E9GP60</accession>
<name>E9GP60_DAPPU</name>
<feature type="transmembrane region" description="Helical" evidence="6">
    <location>
        <begin position="431"/>
        <end position="448"/>
    </location>
</feature>
<dbReference type="Gene3D" id="1.20.1250.20">
    <property type="entry name" value="MFS general substrate transporter like domains"/>
    <property type="match status" value="2"/>
</dbReference>
<dbReference type="InterPro" id="IPR051068">
    <property type="entry name" value="MFS_Domain-Containing_Protein"/>
</dbReference>
<evidence type="ECO:0000313" key="9">
    <source>
        <dbReference type="Proteomes" id="UP000000305"/>
    </source>
</evidence>
<proteinExistence type="predicted"/>
<feature type="transmembrane region" description="Helical" evidence="6">
    <location>
        <begin position="303"/>
        <end position="322"/>
    </location>
</feature>
<dbReference type="OrthoDB" id="370281at2759"/>
<dbReference type="InterPro" id="IPR011701">
    <property type="entry name" value="MFS"/>
</dbReference>
<protein>
    <recommendedName>
        <fullName evidence="7">Major facilitator superfamily (MFS) profile domain-containing protein</fullName>
    </recommendedName>
</protein>
<dbReference type="PhylomeDB" id="E9GP60"/>
<reference evidence="8 9" key="1">
    <citation type="journal article" date="2011" name="Science">
        <title>The ecoresponsive genome of Daphnia pulex.</title>
        <authorList>
            <person name="Colbourne J.K."/>
            <person name="Pfrender M.E."/>
            <person name="Gilbert D."/>
            <person name="Thomas W.K."/>
            <person name="Tucker A."/>
            <person name="Oakley T.H."/>
            <person name="Tokishita S."/>
            <person name="Aerts A."/>
            <person name="Arnold G.J."/>
            <person name="Basu M.K."/>
            <person name="Bauer D.J."/>
            <person name="Caceres C.E."/>
            <person name="Carmel L."/>
            <person name="Casola C."/>
            <person name="Choi J.H."/>
            <person name="Detter J.C."/>
            <person name="Dong Q."/>
            <person name="Dusheyko S."/>
            <person name="Eads B.D."/>
            <person name="Frohlich T."/>
            <person name="Geiler-Samerotte K.A."/>
            <person name="Gerlach D."/>
            <person name="Hatcher P."/>
            <person name="Jogdeo S."/>
            <person name="Krijgsveld J."/>
            <person name="Kriventseva E.V."/>
            <person name="Kultz D."/>
            <person name="Laforsch C."/>
            <person name="Lindquist E."/>
            <person name="Lopez J."/>
            <person name="Manak J.R."/>
            <person name="Muller J."/>
            <person name="Pangilinan J."/>
            <person name="Patwardhan R.P."/>
            <person name="Pitluck S."/>
            <person name="Pritham E.J."/>
            <person name="Rechtsteiner A."/>
            <person name="Rho M."/>
            <person name="Rogozin I.B."/>
            <person name="Sakarya O."/>
            <person name="Salamov A."/>
            <person name="Schaack S."/>
            <person name="Shapiro H."/>
            <person name="Shiga Y."/>
            <person name="Skalitzky C."/>
            <person name="Smith Z."/>
            <person name="Souvorov A."/>
            <person name="Sung W."/>
            <person name="Tang Z."/>
            <person name="Tsuchiya D."/>
            <person name="Tu H."/>
            <person name="Vos H."/>
            <person name="Wang M."/>
            <person name="Wolf Y.I."/>
            <person name="Yamagata H."/>
            <person name="Yamada T."/>
            <person name="Ye Y."/>
            <person name="Shaw J.R."/>
            <person name="Andrews J."/>
            <person name="Crease T.J."/>
            <person name="Tang H."/>
            <person name="Lucas S.M."/>
            <person name="Robertson H.M."/>
            <person name="Bork P."/>
            <person name="Koonin E.V."/>
            <person name="Zdobnov E.M."/>
            <person name="Grigoriev I.V."/>
            <person name="Lynch M."/>
            <person name="Boore J.L."/>
        </authorList>
    </citation>
    <scope>NUCLEOTIDE SEQUENCE [LARGE SCALE GENOMIC DNA]</scope>
</reference>
<feature type="transmembrane region" description="Helical" evidence="6">
    <location>
        <begin position="187"/>
        <end position="205"/>
    </location>
</feature>
<dbReference type="OMA" id="FYFSEDY"/>
<dbReference type="InterPro" id="IPR020846">
    <property type="entry name" value="MFS_dom"/>
</dbReference>
<dbReference type="PANTHER" id="PTHR23510:SF3">
    <property type="entry name" value="MAJOR FACILITATOR SUPERFAMILY DOMAIN-CONTAINING PROTEIN 8"/>
    <property type="match status" value="1"/>
</dbReference>
<gene>
    <name evidence="8" type="ORF">DAPPUDRAFT_245849</name>
</gene>
<evidence type="ECO:0000313" key="8">
    <source>
        <dbReference type="EMBL" id="EFX78735.1"/>
    </source>
</evidence>
<dbReference type="KEGG" id="dpx:DAPPUDRAFT_245849"/>
<dbReference type="eggNOG" id="KOG2325">
    <property type="taxonomic scope" value="Eukaryota"/>
</dbReference>
<feature type="transmembrane region" description="Helical" evidence="6">
    <location>
        <begin position="57"/>
        <end position="81"/>
    </location>
</feature>
<evidence type="ECO:0000256" key="1">
    <source>
        <dbReference type="ARBA" id="ARBA00004127"/>
    </source>
</evidence>
<dbReference type="InterPro" id="IPR036259">
    <property type="entry name" value="MFS_trans_sf"/>
</dbReference>
<comment type="subcellular location">
    <subcellularLocation>
        <location evidence="1">Endomembrane system</location>
        <topology evidence="1">Multi-pass membrane protein</topology>
    </subcellularLocation>
</comment>
<dbReference type="GO" id="GO:0005765">
    <property type="term" value="C:lysosomal membrane"/>
    <property type="evidence" value="ECO:0000318"/>
    <property type="project" value="GO_Central"/>
</dbReference>
<feature type="transmembrane region" description="Helical" evidence="6">
    <location>
        <begin position="225"/>
        <end position="248"/>
    </location>
</feature>
<keyword evidence="9" id="KW-1185">Reference proteome</keyword>
<dbReference type="EMBL" id="GL732556">
    <property type="protein sequence ID" value="EFX78735.1"/>
    <property type="molecule type" value="Genomic_DNA"/>
</dbReference>
<evidence type="ECO:0000256" key="2">
    <source>
        <dbReference type="ARBA" id="ARBA00022448"/>
    </source>
</evidence>
<dbReference type="InParanoid" id="E9GP60"/>
<dbReference type="SUPFAM" id="SSF103473">
    <property type="entry name" value="MFS general substrate transporter"/>
    <property type="match status" value="1"/>
</dbReference>
<feature type="transmembrane region" description="Helical" evidence="6">
    <location>
        <begin position="498"/>
        <end position="516"/>
    </location>
</feature>
<feature type="transmembrane region" description="Helical" evidence="6">
    <location>
        <begin position="334"/>
        <end position="352"/>
    </location>
</feature>
<keyword evidence="3 6" id="KW-0812">Transmembrane</keyword>
<feature type="domain" description="Major facilitator superfamily (MFS) profile" evidence="7">
    <location>
        <begin position="56"/>
        <end position="524"/>
    </location>
</feature>
<evidence type="ECO:0000256" key="5">
    <source>
        <dbReference type="ARBA" id="ARBA00023136"/>
    </source>
</evidence>
<evidence type="ECO:0000256" key="3">
    <source>
        <dbReference type="ARBA" id="ARBA00022692"/>
    </source>
</evidence>
<evidence type="ECO:0000256" key="6">
    <source>
        <dbReference type="SAM" id="Phobius"/>
    </source>
</evidence>
<sequence length="534" mass="59001">MYAAGTTSMGKRAFVSIKEDHYMKMSTLQEEDDEASVIDEADIFETRPERIRRRISLVIINIVGFISTLGFSIVLTGAYPYLLQIDEESDKRVLGWVIAAQPVGQLLSSPFVGWLGNKFGSVRWLCMTTGLLNMIGFVLYAVLGDLPQPRRYWMIFARFIVGVAAGSVTLCITYISKATTAKERTTFIAINALVSTIGFIVGPAVQSALIPLGTANLRWNMYTVAGWLAASLTLVQVVLFFPCIFQEFNMAEKEANWNKMKNQQKTQRTNNQVGLNYLILFRLATPIAMDQLAYTDDEAVKKVGIVLSIGCILTVVSFAASGPLARRITERKTLVLFGLIPLLLCHVVLLPYPGPLPLMQQQTHNNGSGFMHGVKVPSVKQPVNQTLVGNLTLDVQQSEKSFDANSTTAHLGCPVNQKWCLYTPAIRAEQLIFGFMFIAIGYAFTATMSTSTMTQVLPSDGQQGTWTGIYQAGGSLARILGPLFLTNVYTVFGPRATFGSIIAILCGVIVLNLYLFKHLIPMAHRSRKIYFDLR</sequence>
<feature type="transmembrane region" description="Helical" evidence="6">
    <location>
        <begin position="122"/>
        <end position="143"/>
    </location>
</feature>
<keyword evidence="2" id="KW-0813">Transport</keyword>
<organism evidence="8 9">
    <name type="scientific">Daphnia pulex</name>
    <name type="common">Water flea</name>
    <dbReference type="NCBI Taxonomy" id="6669"/>
    <lineage>
        <taxon>Eukaryota</taxon>
        <taxon>Metazoa</taxon>
        <taxon>Ecdysozoa</taxon>
        <taxon>Arthropoda</taxon>
        <taxon>Crustacea</taxon>
        <taxon>Branchiopoda</taxon>
        <taxon>Diplostraca</taxon>
        <taxon>Cladocera</taxon>
        <taxon>Anomopoda</taxon>
        <taxon>Daphniidae</taxon>
        <taxon>Daphnia</taxon>
    </lineage>
</organism>
<keyword evidence="5 6" id="KW-0472">Membrane</keyword>
<feature type="transmembrane region" description="Helical" evidence="6">
    <location>
        <begin position="469"/>
        <end position="492"/>
    </location>
</feature>
<dbReference type="PROSITE" id="PS50850">
    <property type="entry name" value="MFS"/>
    <property type="match status" value="1"/>
</dbReference>